<dbReference type="Proteomes" id="UP001595805">
    <property type="component" value="Unassembled WGS sequence"/>
</dbReference>
<dbReference type="RefSeq" id="WP_377905205.1">
    <property type="nucleotide sequence ID" value="NZ_JBHRZS010000006.1"/>
</dbReference>
<dbReference type="GO" id="GO:0032259">
    <property type="term" value="P:methylation"/>
    <property type="evidence" value="ECO:0007669"/>
    <property type="project" value="UniProtKB-KW"/>
</dbReference>
<name>A0ABV8AQ39_9BACT</name>
<dbReference type="EC" id="2.1.1.64" evidence="1"/>
<gene>
    <name evidence="1" type="ORF">ACFOSV_08065</name>
</gene>
<sequence>MPISPGSCKFCNSSHLIEFTAFERMLGLGDECTYQQCEQCASLQLKEIPQDLSTYYPKEYYSFEPLVRSNSLHIFLKKLRMRALFAGVPIPEPPYAYWLKKLHPRFDDKIADVGCGNGQLLYELYAGGFKDLHGFDPFISRDQQIASGLQLWKKEIGQSSETFDLIMMHHAFEHMANPREVLKACFERLRPGGKLLIRTPIADAAVFKAEKELWVQLDAPRHLVIGSQKGFRLLAETEGFSLDEIEFDSEAFQFMGTELYQRNLPLTQANLANEFTEGEKEEFQKKALQYNLEGKGDQVCFYLSRRD</sequence>
<dbReference type="Gene3D" id="3.40.50.150">
    <property type="entry name" value="Vaccinia Virus protein VP39"/>
    <property type="match status" value="1"/>
</dbReference>
<keyword evidence="2" id="KW-1185">Reference proteome</keyword>
<dbReference type="GO" id="GO:0102208">
    <property type="term" value="F:2-polyprenyl-6-hydroxyphenol methylase activity"/>
    <property type="evidence" value="ECO:0007669"/>
    <property type="project" value="UniProtKB-EC"/>
</dbReference>
<dbReference type="SUPFAM" id="SSF53335">
    <property type="entry name" value="S-adenosyl-L-methionine-dependent methyltransferases"/>
    <property type="match status" value="1"/>
</dbReference>
<evidence type="ECO:0000313" key="2">
    <source>
        <dbReference type="Proteomes" id="UP001595805"/>
    </source>
</evidence>
<dbReference type="Pfam" id="PF13489">
    <property type="entry name" value="Methyltransf_23"/>
    <property type="match status" value="1"/>
</dbReference>
<organism evidence="1 2">
    <name type="scientific">Algoriphagus namhaensis</name>
    <dbReference type="NCBI Taxonomy" id="915353"/>
    <lineage>
        <taxon>Bacteria</taxon>
        <taxon>Pseudomonadati</taxon>
        <taxon>Bacteroidota</taxon>
        <taxon>Cytophagia</taxon>
        <taxon>Cytophagales</taxon>
        <taxon>Cyclobacteriaceae</taxon>
        <taxon>Algoriphagus</taxon>
    </lineage>
</organism>
<dbReference type="GO" id="GO:0061542">
    <property type="term" value="F:3-demethylubiquinol 3-O-methyltransferase activity"/>
    <property type="evidence" value="ECO:0007669"/>
    <property type="project" value="UniProtKB-EC"/>
</dbReference>
<keyword evidence="1" id="KW-0808">Transferase</keyword>
<protein>
    <submittedName>
        <fullName evidence="1">Class I SAM-dependent methyltransferase</fullName>
        <ecNumber evidence="1">2.1.1.222</ecNumber>
        <ecNumber evidence="1">2.1.1.64</ecNumber>
    </submittedName>
</protein>
<dbReference type="EMBL" id="JBHRZS010000006">
    <property type="protein sequence ID" value="MFC3880127.1"/>
    <property type="molecule type" value="Genomic_DNA"/>
</dbReference>
<dbReference type="InterPro" id="IPR029063">
    <property type="entry name" value="SAM-dependent_MTases_sf"/>
</dbReference>
<reference evidence="2" key="1">
    <citation type="journal article" date="2019" name="Int. J. Syst. Evol. Microbiol.">
        <title>The Global Catalogue of Microorganisms (GCM) 10K type strain sequencing project: providing services to taxonomists for standard genome sequencing and annotation.</title>
        <authorList>
            <consortium name="The Broad Institute Genomics Platform"/>
            <consortium name="The Broad Institute Genome Sequencing Center for Infectious Disease"/>
            <person name="Wu L."/>
            <person name="Ma J."/>
        </authorList>
    </citation>
    <scope>NUCLEOTIDE SEQUENCE [LARGE SCALE GENOMIC DNA]</scope>
    <source>
        <strain evidence="2">CCUG 60523</strain>
    </source>
</reference>
<accession>A0ABV8AQ39</accession>
<dbReference type="EC" id="2.1.1.222" evidence="1"/>
<proteinExistence type="predicted"/>
<keyword evidence="1" id="KW-0489">Methyltransferase</keyword>
<dbReference type="PANTHER" id="PTHR43861">
    <property type="entry name" value="TRANS-ACONITATE 2-METHYLTRANSFERASE-RELATED"/>
    <property type="match status" value="1"/>
</dbReference>
<comment type="caution">
    <text evidence="1">The sequence shown here is derived from an EMBL/GenBank/DDBJ whole genome shotgun (WGS) entry which is preliminary data.</text>
</comment>
<evidence type="ECO:0000313" key="1">
    <source>
        <dbReference type="EMBL" id="MFC3880127.1"/>
    </source>
</evidence>
<dbReference type="CDD" id="cd02440">
    <property type="entry name" value="AdoMet_MTases"/>
    <property type="match status" value="1"/>
</dbReference>